<dbReference type="AlphaFoldDB" id="A0A9Y2EW01"/>
<dbReference type="SUPFAM" id="SSF55957">
    <property type="entry name" value="Phosphoglucomutase, C-terminal domain"/>
    <property type="match status" value="1"/>
</dbReference>
<dbReference type="Gene3D" id="3.30.310.50">
    <property type="entry name" value="Alpha-D-phosphohexomutase, C-terminal domain"/>
    <property type="match status" value="1"/>
</dbReference>
<dbReference type="InterPro" id="IPR005841">
    <property type="entry name" value="Alpha-D-phosphohexomutase_SF"/>
</dbReference>
<dbReference type="EMBL" id="CP120678">
    <property type="protein sequence ID" value="WIW71959.1"/>
    <property type="molecule type" value="Genomic_DNA"/>
</dbReference>
<keyword evidence="5" id="KW-0460">Magnesium</keyword>
<accession>A0A9Y2EW01</accession>
<dbReference type="Gene3D" id="3.40.120.10">
    <property type="entry name" value="Alpha-D-Glucose-1,6-Bisphosphate, subunit A, domain 3"/>
    <property type="match status" value="3"/>
</dbReference>
<dbReference type="InterPro" id="IPR005844">
    <property type="entry name" value="A-D-PHexomutase_a/b/a-I"/>
</dbReference>
<dbReference type="InterPro" id="IPR050060">
    <property type="entry name" value="Phosphoglucosamine_mutase"/>
</dbReference>
<gene>
    <name evidence="10" type="ORF">P3F81_04895</name>
</gene>
<feature type="domain" description="Alpha-D-phosphohexomutase alpha/beta/alpha" evidence="9">
    <location>
        <begin position="282"/>
        <end position="395"/>
    </location>
</feature>
<dbReference type="CDD" id="cd03089">
    <property type="entry name" value="PMM_PGM"/>
    <property type="match status" value="1"/>
</dbReference>
<dbReference type="RefSeq" id="WP_147668253.1">
    <property type="nucleotide sequence ID" value="NZ_CP120678.1"/>
</dbReference>
<dbReference type="SUPFAM" id="SSF53738">
    <property type="entry name" value="Phosphoglucomutase, first 3 domains"/>
    <property type="match status" value="3"/>
</dbReference>
<comment type="cofactor">
    <cofactor evidence="1">
        <name>Mg(2+)</name>
        <dbReference type="ChEBI" id="CHEBI:18420"/>
    </cofactor>
</comment>
<dbReference type="Pfam" id="PF02878">
    <property type="entry name" value="PGM_PMM_I"/>
    <property type="match status" value="1"/>
</dbReference>
<dbReference type="GO" id="GO:0004615">
    <property type="term" value="F:phosphomannomutase activity"/>
    <property type="evidence" value="ECO:0007669"/>
    <property type="project" value="TreeGrafter"/>
</dbReference>
<evidence type="ECO:0000313" key="11">
    <source>
        <dbReference type="Proteomes" id="UP001243623"/>
    </source>
</evidence>
<keyword evidence="11" id="KW-1185">Reference proteome</keyword>
<evidence type="ECO:0000259" key="7">
    <source>
        <dbReference type="Pfam" id="PF02878"/>
    </source>
</evidence>
<comment type="similarity">
    <text evidence="2">Belongs to the phosphohexose mutase family.</text>
</comment>
<keyword evidence="4" id="KW-0479">Metal-binding</keyword>
<dbReference type="Proteomes" id="UP001243623">
    <property type="component" value="Chromosome"/>
</dbReference>
<name>A0A9Y2EW01_9FIRM</name>
<dbReference type="Pfam" id="PF02880">
    <property type="entry name" value="PGM_PMM_III"/>
    <property type="match status" value="1"/>
</dbReference>
<dbReference type="InterPro" id="IPR005846">
    <property type="entry name" value="A-D-PHexomutase_a/b/a-III"/>
</dbReference>
<dbReference type="GO" id="GO:0046872">
    <property type="term" value="F:metal ion binding"/>
    <property type="evidence" value="ECO:0007669"/>
    <property type="project" value="UniProtKB-KW"/>
</dbReference>
<evidence type="ECO:0000256" key="5">
    <source>
        <dbReference type="ARBA" id="ARBA00022842"/>
    </source>
</evidence>
<evidence type="ECO:0000256" key="3">
    <source>
        <dbReference type="ARBA" id="ARBA00022553"/>
    </source>
</evidence>
<dbReference type="Pfam" id="PF02879">
    <property type="entry name" value="PGM_PMM_II"/>
    <property type="match status" value="1"/>
</dbReference>
<evidence type="ECO:0000256" key="4">
    <source>
        <dbReference type="ARBA" id="ARBA00022723"/>
    </source>
</evidence>
<protein>
    <submittedName>
        <fullName evidence="10">Phosphomannomutase/phosphoglucomutase</fullName>
    </submittedName>
</protein>
<evidence type="ECO:0000256" key="1">
    <source>
        <dbReference type="ARBA" id="ARBA00001946"/>
    </source>
</evidence>
<evidence type="ECO:0000259" key="8">
    <source>
        <dbReference type="Pfam" id="PF02879"/>
    </source>
</evidence>
<feature type="domain" description="Alpha-D-phosphohexomutase alpha/beta/alpha" evidence="7">
    <location>
        <begin position="12"/>
        <end position="148"/>
    </location>
</feature>
<evidence type="ECO:0000256" key="2">
    <source>
        <dbReference type="ARBA" id="ARBA00010231"/>
    </source>
</evidence>
<dbReference type="PANTHER" id="PTHR42946:SF1">
    <property type="entry name" value="PHOSPHOGLUCOMUTASE (ALPHA-D-GLUCOSE-1,6-BISPHOSPHATE-DEPENDENT)"/>
    <property type="match status" value="1"/>
</dbReference>
<dbReference type="InterPro" id="IPR005845">
    <property type="entry name" value="A-D-PHexomutase_a/b/a-II"/>
</dbReference>
<dbReference type="PANTHER" id="PTHR42946">
    <property type="entry name" value="PHOSPHOHEXOSE MUTASE"/>
    <property type="match status" value="1"/>
</dbReference>
<keyword evidence="6" id="KW-0413">Isomerase</keyword>
<dbReference type="FunFam" id="3.40.120.10:FF:000010">
    <property type="entry name" value="phosphomannomutase/phosphoglucomutase isoform X1"/>
    <property type="match status" value="1"/>
</dbReference>
<dbReference type="InterPro" id="IPR036900">
    <property type="entry name" value="A-D-PHexomutase_C_sf"/>
</dbReference>
<feature type="domain" description="Alpha-D-phosphohexomutase alpha/beta/alpha" evidence="8">
    <location>
        <begin position="192"/>
        <end position="277"/>
    </location>
</feature>
<reference evidence="10" key="1">
    <citation type="submission" date="2023-03" db="EMBL/GenBank/DDBJ databases">
        <title>Selenobaculum gbiensis gen. nov. sp. nov., a new bacterium isolated from the gut microbiota of IBD patient.</title>
        <authorList>
            <person name="Yeo S."/>
            <person name="Park H."/>
            <person name="Huh C.S."/>
        </authorList>
    </citation>
    <scope>NUCLEOTIDE SEQUENCE</scope>
    <source>
        <strain evidence="10">ICN-92133</strain>
    </source>
</reference>
<dbReference type="InterPro" id="IPR016055">
    <property type="entry name" value="A-D-PHexomutase_a/b/a-I/II/III"/>
</dbReference>
<evidence type="ECO:0000259" key="9">
    <source>
        <dbReference type="Pfam" id="PF02880"/>
    </source>
</evidence>
<evidence type="ECO:0000313" key="10">
    <source>
        <dbReference type="EMBL" id="WIW71959.1"/>
    </source>
</evidence>
<dbReference type="KEGG" id="sgbi:P3F81_04895"/>
<dbReference type="PRINTS" id="PR00509">
    <property type="entry name" value="PGMPMM"/>
</dbReference>
<sequence length="507" mass="55363">MREIWSDLQNGTDIRGIAIEAPGKTVNLTSEKAKYIAIGFVHWISKTSKKEIGQLKIAVGMDSRLSGPEIKAAFIEGVKSQGCTIYDCHMATTPAMFMSTVMDAYQCDGSVMITASHLPYYYNGLKFFTKDGGCEKEDIKAILELASKTEVGEKTEKAVVKSVNLIGDYANLLVNIIRKGVNSKTNYDRPLTGCKIIVDAGNGAGGFFAAQVLEKLGANTEGSQFLDPDGNFPNHVPNPENNEAIESIKKAVLDTKADLGIIFDTDVDRAAVVSSDGVEVNKNALIALISSIILEEHPKSTIVTDSVTSIGLAEFIDSLGGIHHRFKRGYKNVINESKRLNQEGIASYLAIETSGHAALKENYFLDDGAYLIAKILIKMALLNEAGKSIQSLITKLKTPVESLDFRIGIKKTEFKPYGFMVLDELATFVTKVEGWSLVPNNYEGVRVNVGENCGDGWFLLRMSLHEPVLALNVESDVAGGIQMIVNKLSEFLEQYKELDIDSINKIG</sequence>
<dbReference type="GO" id="GO:0005975">
    <property type="term" value="P:carbohydrate metabolic process"/>
    <property type="evidence" value="ECO:0007669"/>
    <property type="project" value="InterPro"/>
</dbReference>
<keyword evidence="3" id="KW-0597">Phosphoprotein</keyword>
<proteinExistence type="inferred from homology"/>
<evidence type="ECO:0000256" key="6">
    <source>
        <dbReference type="ARBA" id="ARBA00023235"/>
    </source>
</evidence>
<organism evidence="10 11">
    <name type="scientific">Selenobaculum gibii</name>
    <dbReference type="NCBI Taxonomy" id="3054208"/>
    <lineage>
        <taxon>Bacteria</taxon>
        <taxon>Bacillati</taxon>
        <taxon>Bacillota</taxon>
        <taxon>Negativicutes</taxon>
        <taxon>Selenomonadales</taxon>
        <taxon>Selenomonadaceae</taxon>
        <taxon>Selenobaculum</taxon>
    </lineage>
</organism>